<reference evidence="1 2" key="2">
    <citation type="submission" date="2018-11" db="EMBL/GenBank/DDBJ databases">
        <authorList>
            <consortium name="Pathogen Informatics"/>
        </authorList>
    </citation>
    <scope>NUCLEOTIDE SEQUENCE [LARGE SCALE GENOMIC DNA]</scope>
    <source>
        <strain evidence="1 2">NST_G2</strain>
    </source>
</reference>
<dbReference type="Proteomes" id="UP000275846">
    <property type="component" value="Unassembled WGS sequence"/>
</dbReference>
<dbReference type="OrthoDB" id="6241411at2759"/>
<protein>
    <submittedName>
        <fullName evidence="3">Reverse transcriptase domain-containing protein</fullName>
    </submittedName>
</protein>
<dbReference type="AlphaFoldDB" id="A0A183TPP1"/>
<organism evidence="3">
    <name type="scientific">Schistocephalus solidus</name>
    <name type="common">Tapeworm</name>
    <dbReference type="NCBI Taxonomy" id="70667"/>
    <lineage>
        <taxon>Eukaryota</taxon>
        <taxon>Metazoa</taxon>
        <taxon>Spiralia</taxon>
        <taxon>Lophotrochozoa</taxon>
        <taxon>Platyhelminthes</taxon>
        <taxon>Cestoda</taxon>
        <taxon>Eucestoda</taxon>
        <taxon>Diphyllobothriidea</taxon>
        <taxon>Diphyllobothriidae</taxon>
        <taxon>Schistocephalus</taxon>
    </lineage>
</organism>
<gene>
    <name evidence="1" type="ORF">SSLN_LOCUS18439</name>
</gene>
<evidence type="ECO:0000313" key="3">
    <source>
        <dbReference type="WBParaSite" id="SSLN_0001913601-mRNA-1"/>
    </source>
</evidence>
<name>A0A183TPP1_SCHSO</name>
<evidence type="ECO:0000313" key="2">
    <source>
        <dbReference type="Proteomes" id="UP000275846"/>
    </source>
</evidence>
<evidence type="ECO:0000313" key="1">
    <source>
        <dbReference type="EMBL" id="VDM04825.1"/>
    </source>
</evidence>
<dbReference type="WBParaSite" id="SSLN_0001913601-mRNA-1">
    <property type="protein sequence ID" value="SSLN_0001913601-mRNA-1"/>
    <property type="gene ID" value="SSLN_0001913601"/>
</dbReference>
<keyword evidence="2" id="KW-1185">Reference proteome</keyword>
<sequence>MFFAMLMDAYGNVRPGIHITYRTDGHLLNSRRMQATTHTSITIVYGLLFADSYALHTPTDAGMPWNMDLIATGCSEFGLKINKNKTVNMQ</sequence>
<dbReference type="EMBL" id="UYSU01044427">
    <property type="protein sequence ID" value="VDM04825.1"/>
    <property type="molecule type" value="Genomic_DNA"/>
</dbReference>
<accession>A0A183TPP1</accession>
<reference evidence="3" key="1">
    <citation type="submission" date="2016-06" db="UniProtKB">
        <authorList>
            <consortium name="WormBaseParasite"/>
        </authorList>
    </citation>
    <scope>IDENTIFICATION</scope>
</reference>
<proteinExistence type="predicted"/>